<dbReference type="OrthoDB" id="9805604at2"/>
<dbReference type="SFLD" id="SFLDG01138">
    <property type="entry name" value="C1.6.2:_Deoxy-d-mannose-octulo"/>
    <property type="match status" value="1"/>
</dbReference>
<dbReference type="STRING" id="76936.BN2458_PEG1980"/>
<dbReference type="SFLD" id="SFLDG01136">
    <property type="entry name" value="C1.6:_Phosphoserine_Phosphatas"/>
    <property type="match status" value="1"/>
</dbReference>
<evidence type="ECO:0000313" key="8">
    <source>
        <dbReference type="EMBL" id="CUU40863.1"/>
    </source>
</evidence>
<evidence type="ECO:0000256" key="6">
    <source>
        <dbReference type="ARBA" id="ARBA00022842"/>
    </source>
</evidence>
<dbReference type="InterPro" id="IPR010023">
    <property type="entry name" value="KdsC_fam"/>
</dbReference>
<evidence type="ECO:0000313" key="9">
    <source>
        <dbReference type="EMBL" id="TLD78859.1"/>
    </source>
</evidence>
<reference evidence="8" key="3">
    <citation type="submission" date="2015-11" db="EMBL/GenBank/DDBJ databases">
        <authorList>
            <person name="Zhang Y."/>
            <person name="Guo Z."/>
        </authorList>
    </citation>
    <scope>NUCLEOTIDE SEQUENCE</scope>
    <source>
        <strain evidence="8">1</strain>
    </source>
</reference>
<keyword evidence="10" id="KW-1185">Reference proteome</keyword>
<keyword evidence="6 7" id="KW-0460">Magnesium</keyword>
<evidence type="ECO:0000256" key="7">
    <source>
        <dbReference type="PIRSR" id="PIRSR006118-2"/>
    </source>
</evidence>
<dbReference type="PANTHER" id="PTHR21485:SF3">
    <property type="entry name" value="N-ACYLNEURAMINATE CYTIDYLYLTRANSFERASE"/>
    <property type="match status" value="1"/>
</dbReference>
<dbReference type="Gene3D" id="3.40.50.1000">
    <property type="entry name" value="HAD superfamily/HAD-like"/>
    <property type="match status" value="1"/>
</dbReference>
<dbReference type="EMBL" id="LN907858">
    <property type="protein sequence ID" value="CUU40863.1"/>
    <property type="molecule type" value="Genomic_DNA"/>
</dbReference>
<dbReference type="AlphaFoldDB" id="A0A099UB58"/>
<evidence type="ECO:0000313" key="11">
    <source>
        <dbReference type="Proteomes" id="UP000064525"/>
    </source>
</evidence>
<evidence type="ECO:0000256" key="1">
    <source>
        <dbReference type="ARBA" id="ARBA00001946"/>
    </source>
</evidence>
<dbReference type="SFLD" id="SFLDS00003">
    <property type="entry name" value="Haloacid_Dehalogenase"/>
    <property type="match status" value="1"/>
</dbReference>
<dbReference type="Proteomes" id="UP000029925">
    <property type="component" value="Unassembled WGS sequence"/>
</dbReference>
<evidence type="ECO:0000256" key="4">
    <source>
        <dbReference type="ARBA" id="ARBA00022723"/>
    </source>
</evidence>
<dbReference type="SUPFAM" id="SSF56784">
    <property type="entry name" value="HAD-like"/>
    <property type="match status" value="1"/>
</dbReference>
<dbReference type="GeneID" id="78152091"/>
<proteinExistence type="inferred from homology"/>
<evidence type="ECO:0000313" key="10">
    <source>
        <dbReference type="Proteomes" id="UP000029925"/>
    </source>
</evidence>
<feature type="binding site" evidence="7">
    <location>
        <position position="8"/>
    </location>
    <ligand>
        <name>Mg(2+)</name>
        <dbReference type="ChEBI" id="CHEBI:18420"/>
    </ligand>
</feature>
<dbReference type="InterPro" id="IPR023214">
    <property type="entry name" value="HAD_sf"/>
</dbReference>
<dbReference type="Pfam" id="PF08282">
    <property type="entry name" value="Hydrolase_3"/>
    <property type="match status" value="1"/>
</dbReference>
<dbReference type="EMBL" id="JRPF02000003">
    <property type="protein sequence ID" value="TLD78859.1"/>
    <property type="molecule type" value="Genomic_DNA"/>
</dbReference>
<dbReference type="PANTHER" id="PTHR21485">
    <property type="entry name" value="HAD SUPERFAMILY MEMBERS CMAS AND KDSC"/>
    <property type="match status" value="1"/>
</dbReference>
<comment type="similarity">
    <text evidence="2">Belongs to the KdsC family.</text>
</comment>
<evidence type="ECO:0000256" key="2">
    <source>
        <dbReference type="ARBA" id="ARBA00005893"/>
    </source>
</evidence>
<dbReference type="NCBIfam" id="TIGR01670">
    <property type="entry name" value="KdsC-phosphatas"/>
    <property type="match status" value="1"/>
</dbReference>
<dbReference type="InterPro" id="IPR050793">
    <property type="entry name" value="CMP-NeuNAc_synthase"/>
</dbReference>
<dbReference type="InterPro" id="IPR036412">
    <property type="entry name" value="HAD-like_sf"/>
</dbReference>
<dbReference type="GO" id="GO:0046872">
    <property type="term" value="F:metal ion binding"/>
    <property type="evidence" value="ECO:0007669"/>
    <property type="project" value="UniProtKB-KW"/>
</dbReference>
<accession>A0A099UB58</accession>
<name>A0A099UB58_9HELI</name>
<reference evidence="9 10" key="1">
    <citation type="journal article" date="2014" name="Genome Announc.">
        <title>Draft genome sequences of eight enterohepatic helicobacter species isolated from both laboratory and wild rodents.</title>
        <authorList>
            <person name="Sheh A."/>
            <person name="Shen Z."/>
            <person name="Fox J.G."/>
        </authorList>
    </citation>
    <scope>NUCLEOTIDE SEQUENCE [LARGE SCALE GENOMIC DNA]</scope>
    <source>
        <strain evidence="9 10">MIT 98-6810</strain>
    </source>
</reference>
<dbReference type="PIRSF" id="PIRSF006118">
    <property type="entry name" value="KDO8-P_Ptase"/>
    <property type="match status" value="1"/>
</dbReference>
<organism evidence="8 11">
    <name type="scientific">Helicobacter typhlonius</name>
    <dbReference type="NCBI Taxonomy" id="76936"/>
    <lineage>
        <taxon>Bacteria</taxon>
        <taxon>Pseudomonadati</taxon>
        <taxon>Campylobacterota</taxon>
        <taxon>Epsilonproteobacteria</taxon>
        <taxon>Campylobacterales</taxon>
        <taxon>Helicobacteraceae</taxon>
        <taxon>Helicobacter</taxon>
    </lineage>
</organism>
<keyword evidence="5 8" id="KW-0378">Hydrolase</keyword>
<dbReference type="KEGG" id="hty:BN2458_PEG1980"/>
<protein>
    <submittedName>
        <fullName evidence="8">3-deoxy-D-manno-octulosonate 8-phosphate phosphatase</fullName>
        <ecNumber evidence="8">3.1.3.45</ecNumber>
    </submittedName>
    <submittedName>
        <fullName evidence="9">HAD family hydrolase</fullName>
    </submittedName>
</protein>
<comment type="subunit">
    <text evidence="3">Homotetramer.</text>
</comment>
<evidence type="ECO:0000256" key="3">
    <source>
        <dbReference type="ARBA" id="ARBA00011881"/>
    </source>
</evidence>
<comment type="cofactor">
    <cofactor evidence="1 7">
        <name>Mg(2+)</name>
        <dbReference type="ChEBI" id="CHEBI:18420"/>
    </cofactor>
</comment>
<gene>
    <name evidence="8" type="ORF">BN2458_PEG1980</name>
    <name evidence="9" type="ORF">LS75_003660</name>
</gene>
<evidence type="ECO:0000256" key="5">
    <source>
        <dbReference type="ARBA" id="ARBA00022801"/>
    </source>
</evidence>
<dbReference type="GO" id="GO:0008781">
    <property type="term" value="F:N-acylneuraminate cytidylyltransferase activity"/>
    <property type="evidence" value="ECO:0007669"/>
    <property type="project" value="TreeGrafter"/>
</dbReference>
<reference evidence="11" key="2">
    <citation type="submission" date="2015-11" db="EMBL/GenBank/DDBJ databases">
        <authorList>
            <person name="Anvar S.Y."/>
        </authorList>
    </citation>
    <scope>NUCLEOTIDE SEQUENCE [LARGE SCALE GENOMIC DNA]</scope>
</reference>
<dbReference type="RefSeq" id="WP_034325350.1">
    <property type="nucleotide sequence ID" value="NZ_CAJTQN010000001.1"/>
</dbReference>
<dbReference type="Proteomes" id="UP000064525">
    <property type="component" value="Chromosome I"/>
</dbReference>
<feature type="binding site" evidence="7">
    <location>
        <position position="102"/>
    </location>
    <ligand>
        <name>Mg(2+)</name>
        <dbReference type="ChEBI" id="CHEBI:18420"/>
    </ligand>
</feature>
<feature type="binding site" evidence="7">
    <location>
        <position position="10"/>
    </location>
    <ligand>
        <name>substrate</name>
    </ligand>
</feature>
<dbReference type="EC" id="3.1.3.45" evidence="8"/>
<dbReference type="FunFam" id="3.40.50.1000:FF:000029">
    <property type="entry name" value="3-deoxy-D-manno-octulosonate 8-phosphate phosphatase KdsC"/>
    <property type="match status" value="1"/>
</dbReference>
<keyword evidence="4 7" id="KW-0479">Metal-binding</keyword>
<dbReference type="GO" id="GO:0019143">
    <property type="term" value="F:3-deoxy-manno-octulosonate-8-phosphatase activity"/>
    <property type="evidence" value="ECO:0007669"/>
    <property type="project" value="UniProtKB-EC"/>
</dbReference>
<sequence length="164" mass="18459">MIKLLVFDVDGTLSDGKVYFSQSGEEIKSFDIRDGLAINVWNHILKRPSAIITGRESSIVKKRANELGIEHIFMGVKNKGQVLQELIQMLGLGQDEVACIGDDLNDLSMFRICPYAYMPKNGDKALKKYTFKVLKHCGGNGAVREMIEDVLKRNGDKKLEKHFL</sequence>
<dbReference type="PATRIC" id="fig|76936.10.peg.1928"/>